<dbReference type="GO" id="GO:0004029">
    <property type="term" value="F:aldehyde dehydrogenase (NAD+) activity"/>
    <property type="evidence" value="ECO:0007669"/>
    <property type="project" value="UniProtKB-EC"/>
</dbReference>
<dbReference type="FunFam" id="3.40.309.10:FF:000012">
    <property type="entry name" value="Betaine aldehyde dehydrogenase"/>
    <property type="match status" value="1"/>
</dbReference>
<dbReference type="Pfam" id="PF00171">
    <property type="entry name" value="Aldedh"/>
    <property type="match status" value="1"/>
</dbReference>
<dbReference type="SUPFAM" id="SSF53720">
    <property type="entry name" value="ALDH-like"/>
    <property type="match status" value="1"/>
</dbReference>
<gene>
    <name evidence="8" type="ORF">GGQ72_001657</name>
</gene>
<dbReference type="EMBL" id="JACIEC010000001">
    <property type="protein sequence ID" value="MBB4143158.1"/>
    <property type="molecule type" value="Genomic_DNA"/>
</dbReference>
<organism evidence="8 9">
    <name type="scientific">Rhizobium rhizoryzae</name>
    <dbReference type="NCBI Taxonomy" id="451876"/>
    <lineage>
        <taxon>Bacteria</taxon>
        <taxon>Pseudomonadati</taxon>
        <taxon>Pseudomonadota</taxon>
        <taxon>Alphaproteobacteria</taxon>
        <taxon>Hyphomicrobiales</taxon>
        <taxon>Rhizobiaceae</taxon>
        <taxon>Rhizobium/Agrobacterium group</taxon>
        <taxon>Rhizobium</taxon>
    </lineage>
</organism>
<sequence>MHIIERIYIDGAFVEPHGTQWAPLFNPATEEQIGTVRLADAEDADRAVAAAKRTFTAFSNTSREERIEMLRRLHAAVADRASDLVEAMREEYGAPSSFIDFSAPRAGNVFLDMAKTLEAYEFRRRIGGAEVEMRPSGVAVAITPWNSNYSFICGKLSAAIAAGATMVIKPSEMSAIQTRVITECLHAAGLPDGVFNIVTGDGAVVGAALAAHRDVSKITFTGSTATGRTIVRMAAETMKRVTMELGGKGPSIILDDADLDVVIPQVLAAGFLNSSQACIAGTRILAPLARFGEIEGRLQEAVKDFKVGDPKDKSVRIGPMVSQKQWDRVQSYIRLGQEEGARLLAGGEGRPEGLSRGWFVRPTIFTGVNNGMRIAREEIFGPVLSLIPYHDEEEAVAVANDTDYGLQAQVFSSDVLRARRVAGRIMAGRVILNGAPHEPLAPFGGFKQSGFGREFGVFGLEAFLEPRAILG</sequence>
<dbReference type="GO" id="GO:0046872">
    <property type="term" value="F:metal ion binding"/>
    <property type="evidence" value="ECO:0007669"/>
    <property type="project" value="UniProtKB-KW"/>
</dbReference>
<dbReference type="PANTHER" id="PTHR42804">
    <property type="entry name" value="ALDEHYDE DEHYDROGENASE"/>
    <property type="match status" value="1"/>
</dbReference>
<feature type="domain" description="Aldehyde dehydrogenase" evidence="7">
    <location>
        <begin position="14"/>
        <end position="468"/>
    </location>
</feature>
<name>A0A7W6PQ55_9HYPH</name>
<proteinExistence type="inferred from homology"/>
<dbReference type="FunFam" id="3.40.605.10:FF:000007">
    <property type="entry name" value="NAD/NADP-dependent betaine aldehyde dehydrogenase"/>
    <property type="match status" value="1"/>
</dbReference>
<comment type="caution">
    <text evidence="8">The sequence shown here is derived from an EMBL/GenBank/DDBJ whole genome shotgun (WGS) entry which is preliminary data.</text>
</comment>
<dbReference type="InterPro" id="IPR016163">
    <property type="entry name" value="Ald_DH_C"/>
</dbReference>
<evidence type="ECO:0000256" key="2">
    <source>
        <dbReference type="ARBA" id="ARBA00022723"/>
    </source>
</evidence>
<keyword evidence="3" id="KW-0521">NADP</keyword>
<evidence type="ECO:0000256" key="5">
    <source>
        <dbReference type="ARBA" id="ARBA00023002"/>
    </source>
</evidence>
<dbReference type="RefSeq" id="WP_165132786.1">
    <property type="nucleotide sequence ID" value="NZ_CP049250.1"/>
</dbReference>
<evidence type="ECO:0000256" key="6">
    <source>
        <dbReference type="ARBA" id="ARBA00023097"/>
    </source>
</evidence>
<dbReference type="Gene3D" id="3.40.605.10">
    <property type="entry name" value="Aldehyde Dehydrogenase, Chain A, domain 1"/>
    <property type="match status" value="1"/>
</dbReference>
<dbReference type="InterPro" id="IPR016162">
    <property type="entry name" value="Ald_DH_N"/>
</dbReference>
<dbReference type="InterPro" id="IPR015590">
    <property type="entry name" value="Aldehyde_DH_dom"/>
</dbReference>
<protein>
    <submittedName>
        <fullName evidence="8">Aldehyde dehydrogenase (NAD+)</fullName>
        <ecNumber evidence="8">1.2.1.3</ecNumber>
    </submittedName>
</protein>
<keyword evidence="9" id="KW-1185">Reference proteome</keyword>
<dbReference type="EC" id="1.2.1.3" evidence="8"/>
<keyword evidence="5 8" id="KW-0560">Oxidoreductase</keyword>
<evidence type="ECO:0000313" key="9">
    <source>
        <dbReference type="Proteomes" id="UP000519897"/>
    </source>
</evidence>
<evidence type="ECO:0000256" key="1">
    <source>
        <dbReference type="ARBA" id="ARBA00009986"/>
    </source>
</evidence>
<dbReference type="CDD" id="cd07138">
    <property type="entry name" value="ALDH_CddD_SSP0762"/>
    <property type="match status" value="1"/>
</dbReference>
<dbReference type="Proteomes" id="UP000519897">
    <property type="component" value="Unassembled WGS sequence"/>
</dbReference>
<evidence type="ECO:0000259" key="7">
    <source>
        <dbReference type="Pfam" id="PF00171"/>
    </source>
</evidence>
<dbReference type="Gene3D" id="3.40.309.10">
    <property type="entry name" value="Aldehyde Dehydrogenase, Chain A, domain 2"/>
    <property type="match status" value="1"/>
</dbReference>
<dbReference type="AlphaFoldDB" id="A0A7W6PQ55"/>
<keyword evidence="6" id="KW-0558">Oxidation</keyword>
<evidence type="ECO:0000256" key="3">
    <source>
        <dbReference type="ARBA" id="ARBA00022857"/>
    </source>
</evidence>
<reference evidence="8 9" key="1">
    <citation type="submission" date="2020-08" db="EMBL/GenBank/DDBJ databases">
        <title>Genomic Encyclopedia of Type Strains, Phase IV (KMG-IV): sequencing the most valuable type-strain genomes for metagenomic binning, comparative biology and taxonomic classification.</title>
        <authorList>
            <person name="Goeker M."/>
        </authorList>
    </citation>
    <scope>NUCLEOTIDE SEQUENCE [LARGE SCALE GENOMIC DNA]</scope>
    <source>
        <strain evidence="8 9">DSM 29514</strain>
    </source>
</reference>
<keyword evidence="2" id="KW-0479">Metal-binding</keyword>
<evidence type="ECO:0000256" key="4">
    <source>
        <dbReference type="ARBA" id="ARBA00022958"/>
    </source>
</evidence>
<evidence type="ECO:0000313" key="8">
    <source>
        <dbReference type="EMBL" id="MBB4143158.1"/>
    </source>
</evidence>
<comment type="similarity">
    <text evidence="1">Belongs to the aldehyde dehydrogenase family.</text>
</comment>
<accession>A0A7W6PQ55</accession>
<keyword evidence="4" id="KW-0630">Potassium</keyword>
<dbReference type="PANTHER" id="PTHR42804:SF1">
    <property type="entry name" value="ALDEHYDE DEHYDROGENASE-RELATED"/>
    <property type="match status" value="1"/>
</dbReference>
<dbReference type="InterPro" id="IPR016161">
    <property type="entry name" value="Ald_DH/histidinol_DH"/>
</dbReference>